<keyword evidence="3" id="KW-1185">Reference proteome</keyword>
<dbReference type="AlphaFoldDB" id="A0A4C1WIR4"/>
<accession>A0A4C1WIR4</accession>
<comment type="caution">
    <text evidence="2">The sequence shown here is derived from an EMBL/GenBank/DDBJ whole genome shotgun (WGS) entry which is preliminary data.</text>
</comment>
<feature type="region of interest" description="Disordered" evidence="1">
    <location>
        <begin position="1"/>
        <end position="23"/>
    </location>
</feature>
<name>A0A4C1WIR4_EUMVA</name>
<evidence type="ECO:0000313" key="2">
    <source>
        <dbReference type="EMBL" id="GBP51111.1"/>
    </source>
</evidence>
<evidence type="ECO:0000256" key="1">
    <source>
        <dbReference type="SAM" id="MobiDB-lite"/>
    </source>
</evidence>
<organism evidence="2 3">
    <name type="scientific">Eumeta variegata</name>
    <name type="common">Bagworm moth</name>
    <name type="synonym">Eumeta japonica</name>
    <dbReference type="NCBI Taxonomy" id="151549"/>
    <lineage>
        <taxon>Eukaryota</taxon>
        <taxon>Metazoa</taxon>
        <taxon>Ecdysozoa</taxon>
        <taxon>Arthropoda</taxon>
        <taxon>Hexapoda</taxon>
        <taxon>Insecta</taxon>
        <taxon>Pterygota</taxon>
        <taxon>Neoptera</taxon>
        <taxon>Endopterygota</taxon>
        <taxon>Lepidoptera</taxon>
        <taxon>Glossata</taxon>
        <taxon>Ditrysia</taxon>
        <taxon>Tineoidea</taxon>
        <taxon>Psychidae</taxon>
        <taxon>Oiketicinae</taxon>
        <taxon>Eumeta</taxon>
    </lineage>
</organism>
<feature type="compositionally biased region" description="Basic and acidic residues" evidence="1">
    <location>
        <begin position="1"/>
        <end position="11"/>
    </location>
</feature>
<reference evidence="2 3" key="1">
    <citation type="journal article" date="2019" name="Commun. Biol.">
        <title>The bagworm genome reveals a unique fibroin gene that provides high tensile strength.</title>
        <authorList>
            <person name="Kono N."/>
            <person name="Nakamura H."/>
            <person name="Ohtoshi R."/>
            <person name="Tomita M."/>
            <person name="Numata K."/>
            <person name="Arakawa K."/>
        </authorList>
    </citation>
    <scope>NUCLEOTIDE SEQUENCE [LARGE SCALE GENOMIC DNA]</scope>
</reference>
<gene>
    <name evidence="2" type="ORF">EVAR_31835_1</name>
</gene>
<protein>
    <submittedName>
        <fullName evidence="2">Uncharacterized protein</fullName>
    </submittedName>
</protein>
<dbReference type="EMBL" id="BGZK01000574">
    <property type="protein sequence ID" value="GBP51111.1"/>
    <property type="molecule type" value="Genomic_DNA"/>
</dbReference>
<dbReference type="Proteomes" id="UP000299102">
    <property type="component" value="Unassembled WGS sequence"/>
</dbReference>
<evidence type="ECO:0000313" key="3">
    <source>
        <dbReference type="Proteomes" id="UP000299102"/>
    </source>
</evidence>
<sequence>MSDATPLRKDNGSSWPVKLQGRRPSKKLHIGNDLEAEVDNELLKIPRSDNSCTPNADLQSVCQAVTPTCGKDVRSAPSSDCRMSHTHD</sequence>
<proteinExistence type="predicted"/>